<dbReference type="PANTHER" id="PTHR23131:SF4">
    <property type="entry name" value="METALLO-BETA-LACTAMASE SUPERFAMILY POTEIN"/>
    <property type="match status" value="1"/>
</dbReference>
<dbReference type="RefSeq" id="WP_184463647.1">
    <property type="nucleotide sequence ID" value="NZ_JACHHW010000007.1"/>
</dbReference>
<keyword evidence="3" id="KW-1185">Reference proteome</keyword>
<feature type="domain" description="Metallo-beta-lactamase" evidence="1">
    <location>
        <begin position="42"/>
        <end position="259"/>
    </location>
</feature>
<dbReference type="AlphaFoldDB" id="A0A840R6W0"/>
<dbReference type="Proteomes" id="UP000536640">
    <property type="component" value="Unassembled WGS sequence"/>
</dbReference>
<accession>A0A840R6W0</accession>
<dbReference type="InterPro" id="IPR001279">
    <property type="entry name" value="Metallo-B-lactamas"/>
</dbReference>
<name>A0A840R6W0_9GAMM</name>
<evidence type="ECO:0000259" key="1">
    <source>
        <dbReference type="SMART" id="SM00849"/>
    </source>
</evidence>
<dbReference type="SMART" id="SM00849">
    <property type="entry name" value="Lactamase_B"/>
    <property type="match status" value="1"/>
</dbReference>
<comment type="caution">
    <text evidence="2">The sequence shown here is derived from an EMBL/GenBank/DDBJ whole genome shotgun (WGS) entry which is preliminary data.</text>
</comment>
<dbReference type="Pfam" id="PF00753">
    <property type="entry name" value="Lactamase_B"/>
    <property type="match status" value="1"/>
</dbReference>
<dbReference type="InterPro" id="IPR048933">
    <property type="entry name" value="B_lactamase-like_C"/>
</dbReference>
<organism evidence="2 3">
    <name type="scientific">Zhongshania antarctica</name>
    <dbReference type="NCBI Taxonomy" id="641702"/>
    <lineage>
        <taxon>Bacteria</taxon>
        <taxon>Pseudomonadati</taxon>
        <taxon>Pseudomonadota</taxon>
        <taxon>Gammaproteobacteria</taxon>
        <taxon>Cellvibrionales</taxon>
        <taxon>Spongiibacteraceae</taxon>
        <taxon>Zhongshania</taxon>
    </lineage>
</organism>
<reference evidence="2 3" key="1">
    <citation type="submission" date="2020-08" db="EMBL/GenBank/DDBJ databases">
        <title>Genomic Encyclopedia of Type Strains, Phase IV (KMG-IV): sequencing the most valuable type-strain genomes for metagenomic binning, comparative biology and taxonomic classification.</title>
        <authorList>
            <person name="Goeker M."/>
        </authorList>
    </citation>
    <scope>NUCLEOTIDE SEQUENCE [LARGE SCALE GENOMIC DNA]</scope>
    <source>
        <strain evidence="2 3">DSM 25701</strain>
    </source>
</reference>
<dbReference type="Gene3D" id="3.60.15.10">
    <property type="entry name" value="Ribonuclease Z/Hydroxyacylglutathione hydrolase-like"/>
    <property type="match status" value="1"/>
</dbReference>
<evidence type="ECO:0000313" key="3">
    <source>
        <dbReference type="Proteomes" id="UP000536640"/>
    </source>
</evidence>
<dbReference type="Pfam" id="PF21221">
    <property type="entry name" value="B_lactamase-like_C"/>
    <property type="match status" value="1"/>
</dbReference>
<sequence>MSSDAKAGISYPFPGAPEKGQWLEVAKGIYWLRMVLPMALDHINLYVLEDDAGWWIIDTGINLGDTRERWELLLAGPMAAKPVLGVICTHMHPDHVGQAGWLCEHLRVPLYMSYKEYYEARTFTGASTDQISWTTEEYFSRAGVDKDYQKEMASRFKGFGSVVAPLPTAYRRLEEGQTLRIGGRDWLIMTGAGHSPEHVSLYCAEDKLMMSGDQIIPRITSNVSVMPSEPEANPLADWFSALRRFRADIDADTLVMPAHNAPFYGVHARLDYLIAHHEGHLEEIEKACVEPKIALDLFGIMFARKVGMDQLSLALGEAVAHLHYLCAEGRMQRELDSEGVYRYRSIDPSNCPYHGVYEPDTGPMEV</sequence>
<dbReference type="Gene3D" id="1.10.10.10">
    <property type="entry name" value="Winged helix-like DNA-binding domain superfamily/Winged helix DNA-binding domain"/>
    <property type="match status" value="1"/>
</dbReference>
<dbReference type="SUPFAM" id="SSF56281">
    <property type="entry name" value="Metallo-hydrolase/oxidoreductase"/>
    <property type="match status" value="1"/>
</dbReference>
<proteinExistence type="predicted"/>
<gene>
    <name evidence="2" type="ORF">HNQ57_002626</name>
</gene>
<protein>
    <submittedName>
        <fullName evidence="2">Glyoxylase-like metal-dependent hydrolase (Beta-lactamase superfamily II)</fullName>
    </submittedName>
</protein>
<dbReference type="EMBL" id="JACHHW010000007">
    <property type="protein sequence ID" value="MBB5188344.1"/>
    <property type="molecule type" value="Genomic_DNA"/>
</dbReference>
<dbReference type="GO" id="GO:0016787">
    <property type="term" value="F:hydrolase activity"/>
    <property type="evidence" value="ECO:0007669"/>
    <property type="project" value="UniProtKB-KW"/>
</dbReference>
<dbReference type="InterPro" id="IPR050662">
    <property type="entry name" value="Sec-metab_biosynth-thioest"/>
</dbReference>
<evidence type="ECO:0000313" key="2">
    <source>
        <dbReference type="EMBL" id="MBB5188344.1"/>
    </source>
</evidence>
<keyword evidence="2" id="KW-0378">Hydrolase</keyword>
<dbReference type="PANTHER" id="PTHR23131">
    <property type="entry name" value="ENDORIBONUCLEASE LACTB2"/>
    <property type="match status" value="1"/>
</dbReference>
<dbReference type="InterPro" id="IPR036866">
    <property type="entry name" value="RibonucZ/Hydroxyglut_hydro"/>
</dbReference>
<dbReference type="InterPro" id="IPR036388">
    <property type="entry name" value="WH-like_DNA-bd_sf"/>
</dbReference>